<feature type="non-terminal residue" evidence="2">
    <location>
        <position position="107"/>
    </location>
</feature>
<dbReference type="Proteomes" id="UP001154282">
    <property type="component" value="Unassembled WGS sequence"/>
</dbReference>
<keyword evidence="3" id="KW-1185">Reference proteome</keyword>
<accession>A0AAV0R7I5</accession>
<evidence type="ECO:0000313" key="3">
    <source>
        <dbReference type="Proteomes" id="UP001154282"/>
    </source>
</evidence>
<comment type="caution">
    <text evidence="2">The sequence shown here is derived from an EMBL/GenBank/DDBJ whole genome shotgun (WGS) entry which is preliminary data.</text>
</comment>
<gene>
    <name evidence="1" type="ORF">LITE_LOCUS42636</name>
    <name evidence="2" type="ORF">LITE_LOCUS46916</name>
</gene>
<organism evidence="2 3">
    <name type="scientific">Linum tenue</name>
    <dbReference type="NCBI Taxonomy" id="586396"/>
    <lineage>
        <taxon>Eukaryota</taxon>
        <taxon>Viridiplantae</taxon>
        <taxon>Streptophyta</taxon>
        <taxon>Embryophyta</taxon>
        <taxon>Tracheophyta</taxon>
        <taxon>Spermatophyta</taxon>
        <taxon>Magnoliopsida</taxon>
        <taxon>eudicotyledons</taxon>
        <taxon>Gunneridae</taxon>
        <taxon>Pentapetalae</taxon>
        <taxon>rosids</taxon>
        <taxon>fabids</taxon>
        <taxon>Malpighiales</taxon>
        <taxon>Linaceae</taxon>
        <taxon>Linum</taxon>
    </lineage>
</organism>
<proteinExistence type="predicted"/>
<evidence type="ECO:0000313" key="1">
    <source>
        <dbReference type="EMBL" id="CAI0542854.1"/>
    </source>
</evidence>
<dbReference type="EMBL" id="CAMGYJ010000009">
    <property type="protein sequence ID" value="CAI0542854.1"/>
    <property type="molecule type" value="Genomic_DNA"/>
</dbReference>
<dbReference type="EMBL" id="CAMGYJ010000010">
    <property type="protein sequence ID" value="CAI0553630.1"/>
    <property type="molecule type" value="Genomic_DNA"/>
</dbReference>
<dbReference type="AlphaFoldDB" id="A0AAV0R7I5"/>
<protein>
    <submittedName>
        <fullName evidence="2">Uncharacterized protein</fullName>
    </submittedName>
</protein>
<sequence length="107" mass="12938">VWPINKSRLKTRILREVLLKLEVKLNIVDVNEPIIKKFLWKRFGKIVKDKRCNFKQDHDEYANEEEARRHKPPNLEQETWNNLCEYWANPKVKALCVKNKNNRAKVK</sequence>
<name>A0AAV0R7I5_9ROSI</name>
<feature type="non-terminal residue" evidence="2">
    <location>
        <position position="1"/>
    </location>
</feature>
<evidence type="ECO:0000313" key="2">
    <source>
        <dbReference type="EMBL" id="CAI0553630.1"/>
    </source>
</evidence>
<reference evidence="2" key="1">
    <citation type="submission" date="2022-08" db="EMBL/GenBank/DDBJ databases">
        <authorList>
            <person name="Gutierrez-Valencia J."/>
        </authorList>
    </citation>
    <scope>NUCLEOTIDE SEQUENCE</scope>
</reference>